<sequence>MSLSESYMLATLPRVQDLPLLRKLILPQVSEIDASYLKVGITKSFVGSYVLRPTPKLIWSYPLNPAAVLECMDELAQPGKDSEDTYKGLYAMGITERKSNRLLVVDSRADEPIRIEIKLTNRPHAVKFLSSEELAVICEGYIVLYKLTNGQLEELESTNISLDRILFHQFISEFNNELLVLIAGTCAGKVVYKLISLDFSSLFFEVKSSNEFDYTHENHYTYNAGMLYKLNPESKVIECIQISDFEIKNSIDISSLFTSPKHTEISSILSPAPNRLLISLGNTIYLINVTFESLLAKYTIEKSDMIALSQVVGVKGSSMNTRKTNVYFVSHNNKKNTTQLFVMNVDTSLNKLSDCLGKSLHKTSTNEIHGVANIVNKDFVAETNASKIELNQIYEKLHELSTNSDVNNWERVVVPYCKQESWESIQKSLSKPKKSLAQTAAKAAGKNKVYHFQEFDEETDRALDLNFVKKCLGLIFKIDEKGTVKLINNEFIPQFTLVYLLTNSLFPYEYTKGLLPLLANLEDSTLLHQAVRTCPNLSLEEILKQLIETDAKTELGLFEDILSRVNTEYSIHEITREFKSLAMGKTEFNLEQALNNLLVANSMNSWILVQAIMDVGGLFNWSLVTINKLSDLIDKKVNSLVQNNYNLIMTDQLLLASESVYKKWNKKKSPKASSSASASVSNGEIVDKQQQQLDSIINIDNFGIEVAKKIPTYSIEKLVI</sequence>
<reference evidence="3" key="1">
    <citation type="submission" date="2021-03" db="EMBL/GenBank/DDBJ databases">
        <authorList>
            <person name="Palmer J.M."/>
        </authorList>
    </citation>
    <scope>NUCLEOTIDE SEQUENCE</scope>
    <source>
        <strain evidence="3">ARV_011</strain>
    </source>
</reference>
<accession>A0A9P7VA68</accession>
<evidence type="ECO:0008006" key="5">
    <source>
        <dbReference type="Google" id="ProtNLM"/>
    </source>
</evidence>
<evidence type="ECO:0000259" key="1">
    <source>
        <dbReference type="Pfam" id="PF10395"/>
    </source>
</evidence>
<dbReference type="InterPro" id="IPR018843">
    <property type="entry name" value="Utp8_b-prop"/>
</dbReference>
<dbReference type="EMBL" id="JAHMUF010000008">
    <property type="protein sequence ID" value="KAG7194276.1"/>
    <property type="molecule type" value="Genomic_DNA"/>
</dbReference>
<name>A0A9P7VA68_9ASCO</name>
<feature type="domain" description="Utp8 C-terminal" evidence="2">
    <location>
        <begin position="370"/>
        <end position="720"/>
    </location>
</feature>
<evidence type="ECO:0000259" key="2">
    <source>
        <dbReference type="Pfam" id="PF22542"/>
    </source>
</evidence>
<dbReference type="AlphaFoldDB" id="A0A9P7VA68"/>
<dbReference type="Proteomes" id="UP000790833">
    <property type="component" value="Unassembled WGS sequence"/>
</dbReference>
<dbReference type="RefSeq" id="XP_043049823.1">
    <property type="nucleotide sequence ID" value="XM_043195650.1"/>
</dbReference>
<dbReference type="Pfam" id="PF22542">
    <property type="entry name" value="Utp8_C"/>
    <property type="match status" value="1"/>
</dbReference>
<proteinExistence type="predicted"/>
<dbReference type="GeneID" id="66118377"/>
<keyword evidence="4" id="KW-1185">Reference proteome</keyword>
<dbReference type="Pfam" id="PF10395">
    <property type="entry name" value="Utp8_b_propeller"/>
    <property type="match status" value="1"/>
</dbReference>
<evidence type="ECO:0000313" key="4">
    <source>
        <dbReference type="Proteomes" id="UP000790833"/>
    </source>
</evidence>
<evidence type="ECO:0000313" key="3">
    <source>
        <dbReference type="EMBL" id="KAG7194276.1"/>
    </source>
</evidence>
<organism evidence="3 4">
    <name type="scientific">Scheffersomyces spartinae</name>
    <dbReference type="NCBI Taxonomy" id="45513"/>
    <lineage>
        <taxon>Eukaryota</taxon>
        <taxon>Fungi</taxon>
        <taxon>Dikarya</taxon>
        <taxon>Ascomycota</taxon>
        <taxon>Saccharomycotina</taxon>
        <taxon>Pichiomycetes</taxon>
        <taxon>Debaryomycetaceae</taxon>
        <taxon>Scheffersomyces</taxon>
    </lineage>
</organism>
<gene>
    <name evidence="3" type="ORF">KQ657_005003</name>
</gene>
<feature type="domain" description="Utp8 beta-propeller" evidence="1">
    <location>
        <begin position="2"/>
        <end position="360"/>
    </location>
</feature>
<comment type="caution">
    <text evidence="3">The sequence shown here is derived from an EMBL/GenBank/DDBJ whole genome shotgun (WGS) entry which is preliminary data.</text>
</comment>
<protein>
    <recommendedName>
        <fullName evidence="5">U3 small nucleolar RNA-associated protein 8</fullName>
    </recommendedName>
</protein>
<dbReference type="OrthoDB" id="4055624at2759"/>
<dbReference type="InterPro" id="IPR053881">
    <property type="entry name" value="Utp8_C"/>
</dbReference>